<evidence type="ECO:0000313" key="3">
    <source>
        <dbReference type="Proteomes" id="UP000003330"/>
    </source>
</evidence>
<gene>
    <name evidence="2" type="ORF">STRIC_1623</name>
</gene>
<feature type="region of interest" description="Disordered" evidence="1">
    <location>
        <begin position="152"/>
        <end position="235"/>
    </location>
</feature>
<organism evidence="2 3">
    <name type="scientific">Streptococcus ictaluri 707-05</name>
    <dbReference type="NCBI Taxonomy" id="764299"/>
    <lineage>
        <taxon>Bacteria</taxon>
        <taxon>Bacillati</taxon>
        <taxon>Bacillota</taxon>
        <taxon>Bacilli</taxon>
        <taxon>Lactobacillales</taxon>
        <taxon>Streptococcaceae</taxon>
        <taxon>Streptococcus</taxon>
    </lineage>
</organism>
<accession>G5K4A3</accession>
<dbReference type="EMBL" id="AEUX02000007">
    <property type="protein sequence ID" value="EHI68911.1"/>
    <property type="molecule type" value="Genomic_DNA"/>
</dbReference>
<evidence type="ECO:0000256" key="1">
    <source>
        <dbReference type="SAM" id="MobiDB-lite"/>
    </source>
</evidence>
<sequence>MEKSKKETLFLLLSILTLTLAGGVYLIFGNAPKLSTVAANPSQLAKQLTKIQALLDQADIDPNPDLLLKIQNAINSLKKSEDKEPLQARLDAIKANLNQEQVALTAIELAEATLNQDLKDQAQKAINAVSREAQKAAMQARLDAVIVQVPVSENKSSSQNHEGSLPIEDSYDKTPSRPIPEPSSPQPQPQPPVDNPDRTPIPEPSQPIPETPDSSSPQPPASKPSLPDKLFDEDF</sequence>
<dbReference type="AlphaFoldDB" id="G5K4A3"/>
<protein>
    <submittedName>
        <fullName evidence="2">Uncharacterized protein</fullName>
    </submittedName>
</protein>
<dbReference type="RefSeq" id="WP_008089791.1">
    <property type="nucleotide sequence ID" value="NZ_AEUX02000007.1"/>
</dbReference>
<dbReference type="Proteomes" id="UP000003330">
    <property type="component" value="Unassembled WGS sequence"/>
</dbReference>
<comment type="caution">
    <text evidence="2">The sequence shown here is derived from an EMBL/GenBank/DDBJ whole genome shotgun (WGS) entry which is preliminary data.</text>
</comment>
<reference evidence="2 3" key="1">
    <citation type="journal article" date="2014" name="Int. J. Syst. Evol. Microbiol.">
        <title>Phylogenomics and the dynamic genome evolution of the genus Streptococcus.</title>
        <authorList>
            <consortium name="The Broad Institute Genome Sequencing Platform"/>
            <person name="Richards V.P."/>
            <person name="Palmer S.R."/>
            <person name="Pavinski Bitar P.D."/>
            <person name="Qin X."/>
            <person name="Weinstock G.M."/>
            <person name="Highlander S.K."/>
            <person name="Town C.D."/>
            <person name="Burne R.A."/>
            <person name="Stanhope M.J."/>
        </authorList>
    </citation>
    <scope>NUCLEOTIDE SEQUENCE [LARGE SCALE GENOMIC DNA]</scope>
    <source>
        <strain evidence="2 3">707-05</strain>
    </source>
</reference>
<feature type="compositionally biased region" description="Pro residues" evidence="1">
    <location>
        <begin position="177"/>
        <end position="210"/>
    </location>
</feature>
<name>G5K4A3_9STRE</name>
<evidence type="ECO:0000313" key="2">
    <source>
        <dbReference type="EMBL" id="EHI68911.1"/>
    </source>
</evidence>
<proteinExistence type="predicted"/>
<keyword evidence="3" id="KW-1185">Reference proteome</keyword>
<feature type="compositionally biased region" description="Polar residues" evidence="1">
    <location>
        <begin position="152"/>
        <end position="162"/>
    </location>
</feature>
<dbReference type="STRING" id="764299.STRIC_1623"/>